<name>A0A918R4T3_9SPHN</name>
<dbReference type="EMBL" id="BMZD01000001">
    <property type="protein sequence ID" value="GGZ87320.1"/>
    <property type="molecule type" value="Genomic_DNA"/>
</dbReference>
<feature type="domain" description="Ferritin/DPS" evidence="3">
    <location>
        <begin position="30"/>
        <end position="168"/>
    </location>
</feature>
<evidence type="ECO:0000313" key="4">
    <source>
        <dbReference type="EMBL" id="GGZ87320.1"/>
    </source>
</evidence>
<dbReference type="InterPro" id="IPR023188">
    <property type="entry name" value="DPS_DNA-bd_CS"/>
</dbReference>
<dbReference type="PANTHER" id="PTHR42932">
    <property type="entry name" value="GENERAL STRESS PROTEIN 20U"/>
    <property type="match status" value="1"/>
</dbReference>
<dbReference type="GO" id="GO:0016722">
    <property type="term" value="F:oxidoreductase activity, acting on metal ions"/>
    <property type="evidence" value="ECO:0007669"/>
    <property type="project" value="InterPro"/>
</dbReference>
<evidence type="ECO:0000313" key="5">
    <source>
        <dbReference type="Proteomes" id="UP000634139"/>
    </source>
</evidence>
<dbReference type="AlphaFoldDB" id="A0A918R4T3"/>
<reference evidence="4" key="2">
    <citation type="submission" date="2020-09" db="EMBL/GenBank/DDBJ databases">
        <authorList>
            <person name="Sun Q."/>
            <person name="Kim S."/>
        </authorList>
    </citation>
    <scope>NUCLEOTIDE SEQUENCE</scope>
    <source>
        <strain evidence="4">KCTC 32422</strain>
    </source>
</reference>
<accession>A0A918R4T3</accession>
<evidence type="ECO:0000256" key="1">
    <source>
        <dbReference type="ARBA" id="ARBA00009497"/>
    </source>
</evidence>
<dbReference type="GO" id="GO:0008199">
    <property type="term" value="F:ferric iron binding"/>
    <property type="evidence" value="ECO:0007669"/>
    <property type="project" value="InterPro"/>
</dbReference>
<comment type="similarity">
    <text evidence="1 2">Belongs to the Dps family.</text>
</comment>
<dbReference type="Proteomes" id="UP000634139">
    <property type="component" value="Unassembled WGS sequence"/>
</dbReference>
<dbReference type="InterPro" id="IPR009078">
    <property type="entry name" value="Ferritin-like_SF"/>
</dbReference>
<dbReference type="InterPro" id="IPR012347">
    <property type="entry name" value="Ferritin-like"/>
</dbReference>
<evidence type="ECO:0000259" key="3">
    <source>
        <dbReference type="Pfam" id="PF00210"/>
    </source>
</evidence>
<dbReference type="Pfam" id="PF00210">
    <property type="entry name" value="Ferritin"/>
    <property type="match status" value="1"/>
</dbReference>
<dbReference type="Gene3D" id="1.20.1260.10">
    <property type="match status" value="1"/>
</dbReference>
<dbReference type="SUPFAM" id="SSF47240">
    <property type="entry name" value="Ferritin-like"/>
    <property type="match status" value="1"/>
</dbReference>
<evidence type="ECO:0000256" key="2">
    <source>
        <dbReference type="RuleBase" id="RU003875"/>
    </source>
</evidence>
<sequence length="169" mass="18050">MIFGAAVEAAITEGKGKIMGNHNAKAALVDSLNALLADCFALYIKTKNFHWHVGGPQFRDLHLLFDEQAAEIFALTDLIAERVRKNGAATLTSIGAIAGKSRIKDEDDADLSAAAMIAQLKADNETLIAALRETKAAAGAAGDNATDGVIDDWTDQAEQRVWFLGQLLK</sequence>
<reference evidence="4" key="1">
    <citation type="journal article" date="2014" name="Int. J. Syst. Evol. Microbiol.">
        <title>Complete genome sequence of Corynebacterium casei LMG S-19264T (=DSM 44701T), isolated from a smear-ripened cheese.</title>
        <authorList>
            <consortium name="US DOE Joint Genome Institute (JGI-PGF)"/>
            <person name="Walter F."/>
            <person name="Albersmeier A."/>
            <person name="Kalinowski J."/>
            <person name="Ruckert C."/>
        </authorList>
    </citation>
    <scope>NUCLEOTIDE SEQUENCE</scope>
    <source>
        <strain evidence="4">KCTC 32422</strain>
    </source>
</reference>
<protein>
    <submittedName>
        <fullName evidence="4">DNA starvation/stationary phase protection protein</fullName>
    </submittedName>
</protein>
<dbReference type="InterPro" id="IPR002177">
    <property type="entry name" value="DPS_DNA-bd"/>
</dbReference>
<dbReference type="PIRSF" id="PIRSF005900">
    <property type="entry name" value="Dps"/>
    <property type="match status" value="1"/>
</dbReference>
<proteinExistence type="inferred from homology"/>
<dbReference type="PRINTS" id="PR01346">
    <property type="entry name" value="HELNAPAPROT"/>
</dbReference>
<dbReference type="InterPro" id="IPR008331">
    <property type="entry name" value="Ferritin_DPS_dom"/>
</dbReference>
<dbReference type="CDD" id="cd01043">
    <property type="entry name" value="DPS"/>
    <property type="match status" value="1"/>
</dbReference>
<organism evidence="4 5">
    <name type="scientific">Novosphingobium arvoryzae</name>
    <dbReference type="NCBI Taxonomy" id="1256514"/>
    <lineage>
        <taxon>Bacteria</taxon>
        <taxon>Pseudomonadati</taxon>
        <taxon>Pseudomonadota</taxon>
        <taxon>Alphaproteobacteria</taxon>
        <taxon>Sphingomonadales</taxon>
        <taxon>Sphingomonadaceae</taxon>
        <taxon>Novosphingobium</taxon>
    </lineage>
</organism>
<keyword evidence="5" id="KW-1185">Reference proteome</keyword>
<gene>
    <name evidence="4" type="ORF">GCM10011617_02510</name>
</gene>
<dbReference type="PROSITE" id="PS00818">
    <property type="entry name" value="DPS_1"/>
    <property type="match status" value="1"/>
</dbReference>
<comment type="caution">
    <text evidence="4">The sequence shown here is derived from an EMBL/GenBank/DDBJ whole genome shotgun (WGS) entry which is preliminary data.</text>
</comment>
<dbReference type="PANTHER" id="PTHR42932:SF3">
    <property type="entry name" value="DNA PROTECTION DURING STARVATION PROTEIN"/>
    <property type="match status" value="1"/>
</dbReference>